<feature type="region of interest" description="Disordered" evidence="1">
    <location>
        <begin position="54"/>
        <end position="100"/>
    </location>
</feature>
<name>A0A268P0G0_SHOCL</name>
<evidence type="ECO:0000313" key="4">
    <source>
        <dbReference type="Proteomes" id="UP000216207"/>
    </source>
</evidence>
<sequence length="122" mass="13904">MPEMDEKAREEEARRSEEMIQFAEDLIYYAAIIGGIATAMDLVGLTIAREEARRAEAAAEEEVDTAFPQQPPVGFTESGNRRDGQNGGGNPSSMQKKVENMEREMKQLQWQMKRIESMLHRR</sequence>
<proteinExistence type="predicted"/>
<reference evidence="3 4" key="1">
    <citation type="submission" date="2017-07" db="EMBL/GenBank/DDBJ databases">
        <title>Isolation and whole genome analysis of endospore-forming bacteria from heroin.</title>
        <authorList>
            <person name="Kalinowski J."/>
            <person name="Ahrens B."/>
            <person name="Al-Dilaimi A."/>
            <person name="Winkler A."/>
            <person name="Wibberg D."/>
            <person name="Schleenbecker U."/>
            <person name="Ruckert C."/>
            <person name="Wolfel R."/>
            <person name="Grass G."/>
        </authorList>
    </citation>
    <scope>NUCLEOTIDE SEQUENCE [LARGE SCALE GENOMIC DNA]</scope>
    <source>
        <strain evidence="3 4">7539</strain>
    </source>
</reference>
<keyword evidence="2" id="KW-0812">Transmembrane</keyword>
<accession>A0A268P0G0</accession>
<protein>
    <submittedName>
        <fullName evidence="3">Uncharacterized protein</fullName>
    </submittedName>
</protein>
<evidence type="ECO:0000256" key="2">
    <source>
        <dbReference type="SAM" id="Phobius"/>
    </source>
</evidence>
<gene>
    <name evidence="3" type="ORF">CHH72_10485</name>
</gene>
<comment type="caution">
    <text evidence="3">The sequence shown here is derived from an EMBL/GenBank/DDBJ whole genome shotgun (WGS) entry which is preliminary data.</text>
</comment>
<keyword evidence="2" id="KW-1133">Transmembrane helix</keyword>
<dbReference type="RefSeq" id="WP_073304413.1">
    <property type="nucleotide sequence ID" value="NZ_BOQS01000006.1"/>
</dbReference>
<dbReference type="AlphaFoldDB" id="A0A268P0G0"/>
<evidence type="ECO:0000313" key="3">
    <source>
        <dbReference type="EMBL" id="PAE88795.1"/>
    </source>
</evidence>
<dbReference type="Proteomes" id="UP000216207">
    <property type="component" value="Unassembled WGS sequence"/>
</dbReference>
<feature type="transmembrane region" description="Helical" evidence="2">
    <location>
        <begin position="26"/>
        <end position="48"/>
    </location>
</feature>
<organism evidence="3 4">
    <name type="scientific">Shouchella clausii</name>
    <name type="common">Alkalihalobacillus clausii</name>
    <dbReference type="NCBI Taxonomy" id="79880"/>
    <lineage>
        <taxon>Bacteria</taxon>
        <taxon>Bacillati</taxon>
        <taxon>Bacillota</taxon>
        <taxon>Bacilli</taxon>
        <taxon>Bacillales</taxon>
        <taxon>Bacillaceae</taxon>
        <taxon>Shouchella</taxon>
    </lineage>
</organism>
<evidence type="ECO:0000256" key="1">
    <source>
        <dbReference type="SAM" id="MobiDB-lite"/>
    </source>
</evidence>
<dbReference type="EMBL" id="NPCC01000012">
    <property type="protein sequence ID" value="PAE88795.1"/>
    <property type="molecule type" value="Genomic_DNA"/>
</dbReference>
<keyword evidence="2" id="KW-0472">Membrane</keyword>